<keyword evidence="6" id="KW-1185">Reference proteome</keyword>
<organism evidence="5 6">
    <name type="scientific">Amycolatopsis halotolerans</name>
    <dbReference type="NCBI Taxonomy" id="330083"/>
    <lineage>
        <taxon>Bacteria</taxon>
        <taxon>Bacillati</taxon>
        <taxon>Actinomycetota</taxon>
        <taxon>Actinomycetes</taxon>
        <taxon>Pseudonocardiales</taxon>
        <taxon>Pseudonocardiaceae</taxon>
        <taxon>Amycolatopsis</taxon>
    </lineage>
</organism>
<gene>
    <name evidence="5" type="ORF">ACFORO_46350</name>
</gene>
<reference evidence="6" key="1">
    <citation type="journal article" date="2019" name="Int. J. Syst. Evol. Microbiol.">
        <title>The Global Catalogue of Microorganisms (GCM) 10K type strain sequencing project: providing services to taxonomists for standard genome sequencing and annotation.</title>
        <authorList>
            <consortium name="The Broad Institute Genomics Platform"/>
            <consortium name="The Broad Institute Genome Sequencing Center for Infectious Disease"/>
            <person name="Wu L."/>
            <person name="Ma J."/>
        </authorList>
    </citation>
    <scope>NUCLEOTIDE SEQUENCE [LARGE SCALE GENOMIC DNA]</scope>
    <source>
        <strain evidence="6">CGMCC 4.7682</strain>
    </source>
</reference>
<accession>A0ABV7QWC6</accession>
<dbReference type="InterPro" id="IPR041916">
    <property type="entry name" value="Anti_sigma_zinc_sf"/>
</dbReference>
<evidence type="ECO:0000313" key="5">
    <source>
        <dbReference type="EMBL" id="MFC3517651.1"/>
    </source>
</evidence>
<sequence>MNTADEHVDLAGYLSGQLASGEQRDVEAHLDGCERCRAEAASLREVQSFLGELPPEALLEGPPVGADLVMRRTVDRVRAESRAQAGRGRSMAVVAAVVVAAVAVSVGVLVGRNWSGPAVALPTTQPPPSSTSVVPGTKVISGADASGQTRLTASIVPETGWVRVDGSVTGIPAGQKCLLVVLSKDGQRQVAGGWMVSERAARDGAYLYGTAVVDPAQVAAVVIENTAGHRFVEADVS</sequence>
<evidence type="ECO:0000256" key="1">
    <source>
        <dbReference type="ARBA" id="ARBA00023015"/>
    </source>
</evidence>
<keyword evidence="3" id="KW-0472">Membrane</keyword>
<evidence type="ECO:0000259" key="4">
    <source>
        <dbReference type="Pfam" id="PF13490"/>
    </source>
</evidence>
<keyword evidence="1" id="KW-0805">Transcription regulation</keyword>
<keyword evidence="3" id="KW-0812">Transmembrane</keyword>
<dbReference type="Gene3D" id="1.10.10.1320">
    <property type="entry name" value="Anti-sigma factor, zinc-finger domain"/>
    <property type="match status" value="1"/>
</dbReference>
<dbReference type="InterPro" id="IPR027383">
    <property type="entry name" value="Znf_put"/>
</dbReference>
<proteinExistence type="predicted"/>
<feature type="transmembrane region" description="Helical" evidence="3">
    <location>
        <begin position="91"/>
        <end position="111"/>
    </location>
</feature>
<dbReference type="Pfam" id="PF13490">
    <property type="entry name" value="zf-HC2"/>
    <property type="match status" value="1"/>
</dbReference>
<evidence type="ECO:0000256" key="3">
    <source>
        <dbReference type="SAM" id="Phobius"/>
    </source>
</evidence>
<protein>
    <submittedName>
        <fullName evidence="5">Anti-sigma factor family protein</fullName>
    </submittedName>
</protein>
<dbReference type="Proteomes" id="UP001595764">
    <property type="component" value="Unassembled WGS sequence"/>
</dbReference>
<keyword evidence="3" id="KW-1133">Transmembrane helix</keyword>
<dbReference type="EMBL" id="JBHRWI010000081">
    <property type="protein sequence ID" value="MFC3517651.1"/>
    <property type="molecule type" value="Genomic_DNA"/>
</dbReference>
<evidence type="ECO:0000313" key="6">
    <source>
        <dbReference type="Proteomes" id="UP001595764"/>
    </source>
</evidence>
<dbReference type="RefSeq" id="WP_377875676.1">
    <property type="nucleotide sequence ID" value="NZ_JBHMAY010000083.1"/>
</dbReference>
<name>A0ABV7QWC6_9PSEU</name>
<comment type="caution">
    <text evidence="5">The sequence shown here is derived from an EMBL/GenBank/DDBJ whole genome shotgun (WGS) entry which is preliminary data.</text>
</comment>
<keyword evidence="2" id="KW-0804">Transcription</keyword>
<evidence type="ECO:0000256" key="2">
    <source>
        <dbReference type="ARBA" id="ARBA00023163"/>
    </source>
</evidence>
<feature type="domain" description="Putative zinc-finger" evidence="4">
    <location>
        <begin position="10"/>
        <end position="37"/>
    </location>
</feature>